<sequence>MAAKIEATLTSCASKLEGQAGKIATDLKNFLGSFLLLATDPVAFRQQALSSLLNLLGDVTNTLLIALDTIIETVLEAFPLILSGIQSLLWQPIHIPVISDLWQAISGDPLSALDLLCLMVAIPTTIIQKAVSASNNQVGSINGQQTAWAFSTTAGCITDSFCDVDANNTPSTFKSLLDVGFVILTFGLSFPATSLSAATGILWAEQAAPILWNGSA</sequence>
<dbReference type="Proteomes" id="UP000593892">
    <property type="component" value="Chromosome"/>
</dbReference>
<dbReference type="KEGG" id="pfer:IRI77_10480"/>
<dbReference type="AlphaFoldDB" id="A0A7S7SME3"/>
<proteinExistence type="predicted"/>
<accession>A0A7S7SME3</accession>
<name>A0A7S7SME3_PALFE</name>
<gene>
    <name evidence="1" type="ORF">IRI77_10480</name>
</gene>
<evidence type="ECO:0000313" key="2">
    <source>
        <dbReference type="Proteomes" id="UP000593892"/>
    </source>
</evidence>
<evidence type="ECO:0000313" key="1">
    <source>
        <dbReference type="EMBL" id="QOY90354.1"/>
    </source>
</evidence>
<protein>
    <submittedName>
        <fullName evidence="1">Uncharacterized protein</fullName>
    </submittedName>
</protein>
<keyword evidence="2" id="KW-1185">Reference proteome</keyword>
<dbReference type="EMBL" id="CP063849">
    <property type="protein sequence ID" value="QOY90354.1"/>
    <property type="molecule type" value="Genomic_DNA"/>
</dbReference>
<dbReference type="RefSeq" id="WP_194452019.1">
    <property type="nucleotide sequence ID" value="NZ_CP063849.1"/>
</dbReference>
<organism evidence="1 2">
    <name type="scientific">Paludibaculum fermentans</name>
    <dbReference type="NCBI Taxonomy" id="1473598"/>
    <lineage>
        <taxon>Bacteria</taxon>
        <taxon>Pseudomonadati</taxon>
        <taxon>Acidobacteriota</taxon>
        <taxon>Terriglobia</taxon>
        <taxon>Bryobacterales</taxon>
        <taxon>Bryobacteraceae</taxon>
        <taxon>Paludibaculum</taxon>
    </lineage>
</organism>
<reference evidence="1 2" key="1">
    <citation type="submission" date="2020-10" db="EMBL/GenBank/DDBJ databases">
        <title>Complete genome sequence of Paludibaculum fermentans P105T, a facultatively anaerobic acidobacterium capable of dissimilatory Fe(III) reduction.</title>
        <authorList>
            <person name="Dedysh S.N."/>
            <person name="Beletsky A.V."/>
            <person name="Kulichevskaya I.S."/>
            <person name="Mardanov A.V."/>
            <person name="Ravin N.V."/>
        </authorList>
    </citation>
    <scope>NUCLEOTIDE SEQUENCE [LARGE SCALE GENOMIC DNA]</scope>
    <source>
        <strain evidence="1 2">P105</strain>
    </source>
</reference>